<evidence type="ECO:0000313" key="1">
    <source>
        <dbReference type="EMBL" id="KFG31323.1"/>
    </source>
</evidence>
<evidence type="ECO:0000313" key="2">
    <source>
        <dbReference type="Proteomes" id="UP000028837"/>
    </source>
</evidence>
<gene>
    <name evidence="1" type="ORF">TGDOM2_356250</name>
</gene>
<organism evidence="1 2">
    <name type="scientific">Toxoplasma gondii GAB2-2007-GAL-DOM2</name>
    <dbReference type="NCBI Taxonomy" id="1130820"/>
    <lineage>
        <taxon>Eukaryota</taxon>
        <taxon>Sar</taxon>
        <taxon>Alveolata</taxon>
        <taxon>Apicomplexa</taxon>
        <taxon>Conoidasida</taxon>
        <taxon>Coccidia</taxon>
        <taxon>Eucoccidiorida</taxon>
        <taxon>Eimeriorina</taxon>
        <taxon>Sarcocystidae</taxon>
        <taxon>Toxoplasma</taxon>
    </lineage>
</organism>
<dbReference type="Proteomes" id="UP000028837">
    <property type="component" value="Unassembled WGS sequence"/>
</dbReference>
<dbReference type="EMBL" id="AHZU02001538">
    <property type="protein sequence ID" value="KFG31323.1"/>
    <property type="molecule type" value="Genomic_DNA"/>
</dbReference>
<protein>
    <submittedName>
        <fullName evidence="1">Uncharacterized protein</fullName>
    </submittedName>
</protein>
<name>A0A086JGQ5_TOXGO</name>
<sequence>MDTAKAMSLTEHRLGMRFMVGIEPDGHVCFCYNQGHLSVSVHRARFRSGRSSDRQKSVGLRSYSALDTPGGPNWRRAVKRPLDFSRIKCVPLSSRLLCSRPTRE</sequence>
<dbReference type="AlphaFoldDB" id="A0A086JGQ5"/>
<comment type="caution">
    <text evidence="1">The sequence shown here is derived from an EMBL/GenBank/DDBJ whole genome shotgun (WGS) entry which is preliminary data.</text>
</comment>
<dbReference type="VEuPathDB" id="ToxoDB:TGDOM2_356250"/>
<reference evidence="1 2" key="1">
    <citation type="submission" date="2014-02" db="EMBL/GenBank/DDBJ databases">
        <authorList>
            <person name="Sibley D."/>
            <person name="Venepally P."/>
            <person name="Karamycheva S."/>
            <person name="Hadjithomas M."/>
            <person name="Khan A."/>
            <person name="Brunk B."/>
            <person name="Roos D."/>
            <person name="Caler E."/>
            <person name="Lorenzi H."/>
        </authorList>
    </citation>
    <scope>NUCLEOTIDE SEQUENCE [LARGE SCALE GENOMIC DNA]</scope>
    <source>
        <strain evidence="1 2">GAB2-2007-GAL-DOM2</strain>
    </source>
</reference>
<accession>A0A086JGQ5</accession>
<proteinExistence type="predicted"/>